<dbReference type="AlphaFoldDB" id="A0A537LAH2"/>
<gene>
    <name evidence="2" type="ORF">E6G98_13955</name>
    <name evidence="1" type="ORF">E6G99_10085</name>
</gene>
<evidence type="ECO:0000313" key="2">
    <source>
        <dbReference type="EMBL" id="TMJ07025.1"/>
    </source>
</evidence>
<proteinExistence type="predicted"/>
<evidence type="ECO:0000313" key="3">
    <source>
        <dbReference type="Proteomes" id="UP000315217"/>
    </source>
</evidence>
<protein>
    <submittedName>
        <fullName evidence="1">Uncharacterized protein</fullName>
    </submittedName>
</protein>
<comment type="caution">
    <text evidence="1">The sequence shown here is derived from an EMBL/GenBank/DDBJ whole genome shotgun (WGS) entry which is preliminary data.</text>
</comment>
<dbReference type="EMBL" id="VBAJ01000257">
    <property type="protein sequence ID" value="TMJ05022.1"/>
    <property type="molecule type" value="Genomic_DNA"/>
</dbReference>
<dbReference type="Proteomes" id="UP000318661">
    <property type="component" value="Unassembled WGS sequence"/>
</dbReference>
<dbReference type="Proteomes" id="UP000315217">
    <property type="component" value="Unassembled WGS sequence"/>
</dbReference>
<organism evidence="1 4">
    <name type="scientific">Candidatus Segetimicrobium genomatis</name>
    <dbReference type="NCBI Taxonomy" id="2569760"/>
    <lineage>
        <taxon>Bacteria</taxon>
        <taxon>Bacillati</taxon>
        <taxon>Candidatus Sysuimicrobiota</taxon>
        <taxon>Candidatus Sysuimicrobiia</taxon>
        <taxon>Candidatus Sysuimicrobiales</taxon>
        <taxon>Candidatus Segetimicrobiaceae</taxon>
        <taxon>Candidatus Segetimicrobium</taxon>
    </lineage>
</organism>
<sequence>MPQKRGVVEDPKFTAEFKAISIKHPRAAEFLEGVRFILQRDPSAGYKWGDIWCLSSVGWASGLPLMTVFYVFDDESVRLLSVIETALM</sequence>
<dbReference type="EMBL" id="VBAI01000295">
    <property type="protein sequence ID" value="TMJ07025.1"/>
    <property type="molecule type" value="Genomic_DNA"/>
</dbReference>
<name>A0A537LAH2_9BACT</name>
<evidence type="ECO:0000313" key="4">
    <source>
        <dbReference type="Proteomes" id="UP000318661"/>
    </source>
</evidence>
<accession>A0A537LAH2</accession>
<reference evidence="3 4" key="1">
    <citation type="journal article" date="2019" name="Nat. Microbiol.">
        <title>Mediterranean grassland soil C-N compound turnover is dependent on rainfall and depth, and is mediated by genomically divergent microorganisms.</title>
        <authorList>
            <person name="Diamond S."/>
            <person name="Andeer P.F."/>
            <person name="Li Z."/>
            <person name="Crits-Christoph A."/>
            <person name="Burstein D."/>
            <person name="Anantharaman K."/>
            <person name="Lane K.R."/>
            <person name="Thomas B.C."/>
            <person name="Pan C."/>
            <person name="Northen T.R."/>
            <person name="Banfield J.F."/>
        </authorList>
    </citation>
    <scope>NUCLEOTIDE SEQUENCE [LARGE SCALE GENOMIC DNA]</scope>
    <source>
        <strain evidence="2">NP_1</strain>
        <strain evidence="1">NP_2</strain>
    </source>
</reference>
<evidence type="ECO:0000313" key="1">
    <source>
        <dbReference type="EMBL" id="TMJ05022.1"/>
    </source>
</evidence>